<dbReference type="PIRSF" id="PIRSF001227">
    <property type="entry name" value="Pen_acylase"/>
    <property type="match status" value="1"/>
</dbReference>
<dbReference type="Gene3D" id="2.30.120.10">
    <property type="match status" value="1"/>
</dbReference>
<keyword evidence="5" id="KW-0812">Transmembrane</keyword>
<dbReference type="GO" id="GO:0008953">
    <property type="term" value="F:penicillin amidase activity"/>
    <property type="evidence" value="ECO:0007669"/>
    <property type="project" value="UniProtKB-EC"/>
</dbReference>
<dbReference type="InterPro" id="IPR029055">
    <property type="entry name" value="Ntn_hydrolases_N"/>
</dbReference>
<evidence type="ECO:0000256" key="4">
    <source>
        <dbReference type="SAM" id="MobiDB-lite"/>
    </source>
</evidence>
<proteinExistence type="inferred from homology"/>
<keyword evidence="7" id="KW-1185">Reference proteome</keyword>
<gene>
    <name evidence="6" type="ORF">J2S66_002364</name>
</gene>
<keyword evidence="5" id="KW-0472">Membrane</keyword>
<dbReference type="InterPro" id="IPR002692">
    <property type="entry name" value="S45"/>
</dbReference>
<feature type="transmembrane region" description="Helical" evidence="5">
    <location>
        <begin position="48"/>
        <end position="72"/>
    </location>
</feature>
<organism evidence="6 7">
    <name type="scientific">Saccharothrix longispora</name>
    <dbReference type="NCBI Taxonomy" id="33920"/>
    <lineage>
        <taxon>Bacteria</taxon>
        <taxon>Bacillati</taxon>
        <taxon>Actinomycetota</taxon>
        <taxon>Actinomycetes</taxon>
        <taxon>Pseudonocardiales</taxon>
        <taxon>Pseudonocardiaceae</taxon>
        <taxon>Saccharothrix</taxon>
    </lineage>
</organism>
<evidence type="ECO:0000256" key="1">
    <source>
        <dbReference type="ARBA" id="ARBA00006586"/>
    </source>
</evidence>
<dbReference type="Gene3D" id="1.10.1400.10">
    <property type="match status" value="1"/>
</dbReference>
<evidence type="ECO:0000313" key="7">
    <source>
        <dbReference type="Proteomes" id="UP001268819"/>
    </source>
</evidence>
<protein>
    <submittedName>
        <fullName evidence="6">Penicillin amidase</fullName>
        <ecNumber evidence="6">3.5.1.11</ecNumber>
    </submittedName>
</protein>
<comment type="similarity">
    <text evidence="1">Belongs to the peptidase S45 family.</text>
</comment>
<dbReference type="PANTHER" id="PTHR34218">
    <property type="entry name" value="PEPTIDASE S45 PENICILLIN AMIDASE"/>
    <property type="match status" value="1"/>
</dbReference>
<dbReference type="Pfam" id="PF01804">
    <property type="entry name" value="Penicil_amidase"/>
    <property type="match status" value="1"/>
</dbReference>
<reference evidence="6 7" key="1">
    <citation type="submission" date="2023-07" db="EMBL/GenBank/DDBJ databases">
        <title>Sequencing the genomes of 1000 actinobacteria strains.</title>
        <authorList>
            <person name="Klenk H.-P."/>
        </authorList>
    </citation>
    <scope>NUCLEOTIDE SEQUENCE [LARGE SCALE GENOMIC DNA]</scope>
    <source>
        <strain evidence="6 7">DSM 43749</strain>
    </source>
</reference>
<feature type="region of interest" description="Disordered" evidence="4">
    <location>
        <begin position="268"/>
        <end position="296"/>
    </location>
</feature>
<dbReference type="EMBL" id="JAVDSG010000001">
    <property type="protein sequence ID" value="MDR6593980.1"/>
    <property type="molecule type" value="Genomic_DNA"/>
</dbReference>
<dbReference type="Gene3D" id="3.60.20.10">
    <property type="entry name" value="Glutamine Phosphoribosylpyrophosphate, subunit 1, domain 1"/>
    <property type="match status" value="1"/>
</dbReference>
<evidence type="ECO:0000256" key="3">
    <source>
        <dbReference type="ARBA" id="ARBA00023145"/>
    </source>
</evidence>
<dbReference type="RefSeq" id="WP_310306967.1">
    <property type="nucleotide sequence ID" value="NZ_BAAAXB010000001.1"/>
</dbReference>
<dbReference type="Proteomes" id="UP001268819">
    <property type="component" value="Unassembled WGS sequence"/>
</dbReference>
<comment type="caution">
    <text evidence="6">The sequence shown here is derived from an EMBL/GenBank/DDBJ whole genome shotgun (WGS) entry which is preliminary data.</text>
</comment>
<evidence type="ECO:0000256" key="5">
    <source>
        <dbReference type="SAM" id="Phobius"/>
    </source>
</evidence>
<dbReference type="Gene3D" id="1.10.439.10">
    <property type="entry name" value="Penicillin Amidohydrolase, domain 1"/>
    <property type="match status" value="1"/>
</dbReference>
<dbReference type="InterPro" id="IPR014395">
    <property type="entry name" value="Pen/GL7ACA/AHL_acylase"/>
</dbReference>
<keyword evidence="3" id="KW-0865">Zymogen</keyword>
<evidence type="ECO:0000313" key="6">
    <source>
        <dbReference type="EMBL" id="MDR6593980.1"/>
    </source>
</evidence>
<dbReference type="InterPro" id="IPR043147">
    <property type="entry name" value="Penicillin_amidase_A-knob"/>
</dbReference>
<name>A0ABU1PTJ3_9PSEU</name>
<dbReference type="CDD" id="cd03747">
    <property type="entry name" value="Ntn_PGA_like"/>
    <property type="match status" value="1"/>
</dbReference>
<dbReference type="SUPFAM" id="SSF56235">
    <property type="entry name" value="N-terminal nucleophile aminohydrolases (Ntn hydrolases)"/>
    <property type="match status" value="1"/>
</dbReference>
<sequence length="892" mass="97117">MGDVLKTADSDTGGDTGSDERAPDGPAPDGRVRPGGDRRRRWWRRVRVAAWSFLVLVVVLASVAALAVTWVVRRSFPVVEGTLAVPGLHGPVEVLRDGFGVPRIYADDPHDLFLAQGYTHAQDRFWEMDVRRHITSGRLAELFGESQVVTDATVRTMGWRRVAEQELELLSPDARAHLRSYADGVNAYLAEHSGSEVGVEYAVLGLLVSDYEPEPWTPADSVAWLKAVAWDLNGTVTDQARHAMLAASMPRETVDRLFPGYDFDRWEPTVQPGETSRDPEPIAPGTTVPQSAGAARPDADEVLGALRGVTETATALDDLLGPRGEGIGSNAWVVSGKLTTTGKPMLANDPHLAPTMPGPWYQVGLHCRTTGPDCPFDVSGFSFAGMPGVLIGRNAAISWGLTNLGPADTDLYLERVVGDGYEYRGEVVPLRTRQEVIRVAGGEPRTITVRSTAHGPILSDVVDRVRATGRDGRTPGVEPDADGYEVAIRWTALQPGRTIDAVFRLNAAHDWRSFREAASLFTAPAQNMLYADAEGHIGYQTPGLIPVRPSGDGRYPVPGWTGEHEWTGFVPFDELPSALDPASGYFVNANNAVTAPSYPYLITKAWGDGNRSQRITDLIKQGAPLDRDAMERIQADTRNANAATLTPALLATDVGPGTAPARDLLRGWDFTQPADSAPAAYFNAVWRNLLRLLFVDELTNGAPKVDVDGGGQWFEVVRALLERPDDPFWTNETDPRGLRGRDAVLRAAMDDAARELTDRLGDDPRGWRWGDLHQLTLKNQTLGSAGPAPLRRLLNRGPVGVPGGPAAVNANGWNAKRGYEVNWVPSMRMVVDWSDPDASRWINLTGASGHAFAEHYDDQTPLWQRDETTAWPFTRDAVVEAAQDRLTLTPAG</sequence>
<keyword evidence="2 6" id="KW-0378">Hydrolase</keyword>
<dbReference type="EC" id="3.5.1.11" evidence="6"/>
<feature type="region of interest" description="Disordered" evidence="4">
    <location>
        <begin position="1"/>
        <end position="37"/>
    </location>
</feature>
<dbReference type="InterPro" id="IPR023343">
    <property type="entry name" value="Penicillin_amidase_dom1"/>
</dbReference>
<dbReference type="InterPro" id="IPR043146">
    <property type="entry name" value="Penicillin_amidase_N_B-knob"/>
</dbReference>
<evidence type="ECO:0000256" key="2">
    <source>
        <dbReference type="ARBA" id="ARBA00022801"/>
    </source>
</evidence>
<keyword evidence="5" id="KW-1133">Transmembrane helix</keyword>
<accession>A0ABU1PTJ3</accession>
<dbReference type="PANTHER" id="PTHR34218:SF4">
    <property type="entry name" value="ACYL-HOMOSERINE LACTONE ACYLASE QUIP"/>
    <property type="match status" value="1"/>
</dbReference>